<protein>
    <submittedName>
        <fullName evidence="5">SEP-domain-containing protein</fullName>
    </submittedName>
</protein>
<dbReference type="InterPro" id="IPR012989">
    <property type="entry name" value="SEP_domain"/>
</dbReference>
<feature type="compositionally biased region" description="Acidic residues" evidence="2">
    <location>
        <begin position="73"/>
        <end position="84"/>
    </location>
</feature>
<dbReference type="PANTHER" id="PTHR23333:SF20">
    <property type="entry name" value="NSFL1 COFACTOR P47"/>
    <property type="match status" value="1"/>
</dbReference>
<proteinExistence type="predicted"/>
<dbReference type="GO" id="GO:0043161">
    <property type="term" value="P:proteasome-mediated ubiquitin-dependent protein catabolic process"/>
    <property type="evidence" value="ECO:0007669"/>
    <property type="project" value="TreeGrafter"/>
</dbReference>
<keyword evidence="6" id="KW-1185">Reference proteome</keyword>
<reference evidence="5" key="1">
    <citation type="journal article" date="2018" name="Genome Biol. Evol.">
        <title>Genomics and development of Lentinus tigrinus, a white-rot wood-decaying mushroom with dimorphic fruiting bodies.</title>
        <authorList>
            <person name="Wu B."/>
            <person name="Xu Z."/>
            <person name="Knudson A."/>
            <person name="Carlson A."/>
            <person name="Chen N."/>
            <person name="Kovaka S."/>
            <person name="LaButti K."/>
            <person name="Lipzen A."/>
            <person name="Pennachio C."/>
            <person name="Riley R."/>
            <person name="Schakwitz W."/>
            <person name="Umezawa K."/>
            <person name="Ohm R.A."/>
            <person name="Grigoriev I.V."/>
            <person name="Nagy L.G."/>
            <person name="Gibbons J."/>
            <person name="Hibbett D."/>
        </authorList>
    </citation>
    <scope>NUCLEOTIDE SEQUENCE [LARGE SCALE GENOMIC DNA]</scope>
    <source>
        <strain evidence="5">ALCF2SS1-6</strain>
    </source>
</reference>
<evidence type="ECO:0000256" key="2">
    <source>
        <dbReference type="SAM" id="MobiDB-lite"/>
    </source>
</evidence>
<evidence type="ECO:0000313" key="6">
    <source>
        <dbReference type="Proteomes" id="UP000313359"/>
    </source>
</evidence>
<dbReference type="InterPro" id="IPR001012">
    <property type="entry name" value="UBX_dom"/>
</dbReference>
<dbReference type="STRING" id="1328759.A0A5C2RQY5"/>
<dbReference type="Gene3D" id="3.10.20.90">
    <property type="entry name" value="Phosphatidylinositol 3-kinase Catalytic Subunit, Chain A, domain 1"/>
    <property type="match status" value="1"/>
</dbReference>
<dbReference type="SMART" id="SM00553">
    <property type="entry name" value="SEP"/>
    <property type="match status" value="1"/>
</dbReference>
<organism evidence="5 6">
    <name type="scientific">Lentinus tigrinus ALCF2SS1-6</name>
    <dbReference type="NCBI Taxonomy" id="1328759"/>
    <lineage>
        <taxon>Eukaryota</taxon>
        <taxon>Fungi</taxon>
        <taxon>Dikarya</taxon>
        <taxon>Basidiomycota</taxon>
        <taxon>Agaricomycotina</taxon>
        <taxon>Agaricomycetes</taxon>
        <taxon>Polyporales</taxon>
        <taxon>Polyporaceae</taxon>
        <taxon>Lentinus</taxon>
    </lineage>
</organism>
<dbReference type="EMBL" id="ML122319">
    <property type="protein sequence ID" value="RPD53590.1"/>
    <property type="molecule type" value="Genomic_DNA"/>
</dbReference>
<name>A0A5C2RQY5_9APHY</name>
<dbReference type="CDD" id="cd01770">
    <property type="entry name" value="UBX_UBXN2"/>
    <property type="match status" value="1"/>
</dbReference>
<dbReference type="GO" id="GO:0031468">
    <property type="term" value="P:nuclear membrane reassembly"/>
    <property type="evidence" value="ECO:0007669"/>
    <property type="project" value="TreeGrafter"/>
</dbReference>
<dbReference type="SUPFAM" id="SSF102848">
    <property type="entry name" value="NSFL1 (p97 ATPase) cofactor p47, SEP domain"/>
    <property type="match status" value="1"/>
</dbReference>
<dbReference type="Pfam" id="PF00789">
    <property type="entry name" value="UBX"/>
    <property type="match status" value="1"/>
</dbReference>
<dbReference type="FunFam" id="3.30.420.210:FF:000002">
    <property type="entry name" value="UBX domain-containing protein 1"/>
    <property type="match status" value="1"/>
</dbReference>
<accession>A0A5C2RQY5</accession>
<keyword evidence="1" id="KW-0833">Ubl conjugation pathway</keyword>
<dbReference type="SMART" id="SM00166">
    <property type="entry name" value="UBX"/>
    <property type="match status" value="1"/>
</dbReference>
<dbReference type="InterPro" id="IPR036241">
    <property type="entry name" value="NSFL1C_SEP_dom_sf"/>
</dbReference>
<dbReference type="GO" id="GO:0000045">
    <property type="term" value="P:autophagosome assembly"/>
    <property type="evidence" value="ECO:0007669"/>
    <property type="project" value="TreeGrafter"/>
</dbReference>
<dbReference type="GO" id="GO:0007030">
    <property type="term" value="P:Golgi organization"/>
    <property type="evidence" value="ECO:0007669"/>
    <property type="project" value="TreeGrafter"/>
</dbReference>
<evidence type="ECO:0000259" key="4">
    <source>
        <dbReference type="PROSITE" id="PS51399"/>
    </source>
</evidence>
<dbReference type="Gene3D" id="3.30.420.210">
    <property type="entry name" value="SEP domain"/>
    <property type="match status" value="1"/>
</dbReference>
<dbReference type="Pfam" id="PF08059">
    <property type="entry name" value="SEP"/>
    <property type="match status" value="1"/>
</dbReference>
<evidence type="ECO:0000256" key="1">
    <source>
        <dbReference type="ARBA" id="ARBA00022786"/>
    </source>
</evidence>
<dbReference type="GO" id="GO:0005634">
    <property type="term" value="C:nucleus"/>
    <property type="evidence" value="ECO:0007669"/>
    <property type="project" value="TreeGrafter"/>
</dbReference>
<dbReference type="GO" id="GO:0061025">
    <property type="term" value="P:membrane fusion"/>
    <property type="evidence" value="ECO:0007669"/>
    <property type="project" value="TreeGrafter"/>
</dbReference>
<dbReference type="OrthoDB" id="25887at2759"/>
<feature type="compositionally biased region" description="Low complexity" evidence="2">
    <location>
        <begin position="34"/>
        <end position="43"/>
    </location>
</feature>
<sequence length="384" mass="40702">MSNENDPPRRTGSPWTTLPSNSGPRIGRIGQWNSTPSTSSSSSGGRRIATLNDISSGGPSVGGGHGHGHAHADDDDDEEEDEGPGDQGADWYAGGERSGISVQNPNRQGAVPGGNLVQDLLRRAAEAGPPSAQAGSGSSTPRHRFVGGGHTLGSDEVESTFVPDPEAEVARPEEETAIRHLTFWREGFSVEDGELMRYDDPANEQILAEINSGRAPPHILNVVPGQPVELRVVKRLQDDFIPPKRKAFSGQGHRLGSPVPGTPSGTAESSAIPGAFPSGSASSSSSAQAAPRSAETFGTRFEVDQTKPTTSVQIRLADGSRLVARMNLTHTVGDIRNFINASHPEHHARPYVIMTTFPNRTLEDDSQTIEAAGLTNSVIVQRWA</sequence>
<dbReference type="PROSITE" id="PS51399">
    <property type="entry name" value="SEP"/>
    <property type="match status" value="1"/>
</dbReference>
<feature type="compositionally biased region" description="Low complexity" evidence="2">
    <location>
        <begin position="269"/>
        <end position="294"/>
    </location>
</feature>
<dbReference type="InterPro" id="IPR029071">
    <property type="entry name" value="Ubiquitin-like_domsf"/>
</dbReference>
<dbReference type="GO" id="GO:0005829">
    <property type="term" value="C:cytosol"/>
    <property type="evidence" value="ECO:0007669"/>
    <property type="project" value="TreeGrafter"/>
</dbReference>
<feature type="compositionally biased region" description="Low complexity" evidence="2">
    <location>
        <begin position="126"/>
        <end position="140"/>
    </location>
</feature>
<evidence type="ECO:0000259" key="3">
    <source>
        <dbReference type="PROSITE" id="PS50033"/>
    </source>
</evidence>
<dbReference type="PANTHER" id="PTHR23333">
    <property type="entry name" value="UBX DOMAIN CONTAINING PROTEIN"/>
    <property type="match status" value="1"/>
</dbReference>
<dbReference type="PROSITE" id="PS50033">
    <property type="entry name" value="UBX"/>
    <property type="match status" value="1"/>
</dbReference>
<gene>
    <name evidence="5" type="ORF">L227DRAFT_557448</name>
</gene>
<dbReference type="AlphaFoldDB" id="A0A5C2RQY5"/>
<feature type="region of interest" description="Disordered" evidence="2">
    <location>
        <begin position="243"/>
        <end position="300"/>
    </location>
</feature>
<feature type="compositionally biased region" description="Polar residues" evidence="2">
    <location>
        <begin position="13"/>
        <end position="23"/>
    </location>
</feature>
<feature type="region of interest" description="Disordered" evidence="2">
    <location>
        <begin position="1"/>
        <end position="174"/>
    </location>
</feature>
<dbReference type="SUPFAM" id="SSF54236">
    <property type="entry name" value="Ubiquitin-like"/>
    <property type="match status" value="1"/>
</dbReference>
<dbReference type="FunFam" id="3.10.20.90:FF:000179">
    <property type="entry name" value="Plant UBX domain-containing protein 4"/>
    <property type="match status" value="1"/>
</dbReference>
<dbReference type="Proteomes" id="UP000313359">
    <property type="component" value="Unassembled WGS sequence"/>
</dbReference>
<dbReference type="GO" id="GO:0043130">
    <property type="term" value="F:ubiquitin binding"/>
    <property type="evidence" value="ECO:0007669"/>
    <property type="project" value="TreeGrafter"/>
</dbReference>
<evidence type="ECO:0000313" key="5">
    <source>
        <dbReference type="EMBL" id="RPD53590.1"/>
    </source>
</evidence>
<feature type="domain" description="UBX" evidence="3">
    <location>
        <begin position="305"/>
        <end position="382"/>
    </location>
</feature>
<feature type="domain" description="SEP" evidence="4">
    <location>
        <begin position="176"/>
        <end position="241"/>
    </location>
</feature>